<feature type="domain" description="CCHC-type" evidence="3">
    <location>
        <begin position="143"/>
        <end position="156"/>
    </location>
</feature>
<name>A0ABD3HU14_9MARC</name>
<feature type="compositionally biased region" description="Polar residues" evidence="2">
    <location>
        <begin position="264"/>
        <end position="276"/>
    </location>
</feature>
<dbReference type="InterPro" id="IPR036691">
    <property type="entry name" value="Endo/exonu/phosph_ase_sf"/>
</dbReference>
<proteinExistence type="predicted"/>
<comment type="caution">
    <text evidence="4">The sequence shown here is derived from an EMBL/GenBank/DDBJ whole genome shotgun (WGS) entry which is preliminary data.</text>
</comment>
<keyword evidence="1" id="KW-0862">Zinc</keyword>
<dbReference type="EMBL" id="JBJQOH010000003">
    <property type="protein sequence ID" value="KAL3693581.1"/>
    <property type="molecule type" value="Genomic_DNA"/>
</dbReference>
<dbReference type="InterPro" id="IPR040256">
    <property type="entry name" value="At4g02000-like"/>
</dbReference>
<organism evidence="4 5">
    <name type="scientific">Riccia sorocarpa</name>
    <dbReference type="NCBI Taxonomy" id="122646"/>
    <lineage>
        <taxon>Eukaryota</taxon>
        <taxon>Viridiplantae</taxon>
        <taxon>Streptophyta</taxon>
        <taxon>Embryophyta</taxon>
        <taxon>Marchantiophyta</taxon>
        <taxon>Marchantiopsida</taxon>
        <taxon>Marchantiidae</taxon>
        <taxon>Marchantiales</taxon>
        <taxon>Ricciaceae</taxon>
        <taxon>Riccia</taxon>
    </lineage>
</organism>
<evidence type="ECO:0000256" key="2">
    <source>
        <dbReference type="SAM" id="MobiDB-lite"/>
    </source>
</evidence>
<evidence type="ECO:0000313" key="4">
    <source>
        <dbReference type="EMBL" id="KAL3693581.1"/>
    </source>
</evidence>
<sequence>MHYNVKNVRPLNKHCVLITVDNEYDRDSILAGTPLYLGGNHMVFALPWEAIFNPSDITSSKVPVWVEFPHIHLGAESFGRHMLQQVGSIVHYDEENQCRHHSVKGCVLLDLQEDLPETMEIEDEDTGASYHQKIVYRNFPDACLRCHQRGHIIRNCSLKRLPEQQTRLGGRPNRKEKAPRKSRGQTKSEVDAEGFTTVKGGRSAGTQAPSRKTTNMFEVMHVEESESDQSEDESEDPQPVTSQVQSADAPHNMDLERNHGATPEITQHSQQQTSGLDGSGDLDLQSADPVAMDASKDKRKRSMDGQEGKPSSSKGGNTTHAKPTVAKGADDYTEEGKAGAAVVLPNKNWTVTEKGVKGDGYLAWMIVETEDGPLGLASVYGPRDRNQHKRTWEWMENKWPKGRRVLGGDWNSVETPADSVGSSPIQLGGERRKWQSLIAHHDLEDGWLVASKQEGPHFTKQQTVVGRIDQVCLDRVYFNRVSNGRTYRSLQHTTQEDVCRIINR</sequence>
<feature type="region of interest" description="Disordered" evidence="2">
    <location>
        <begin position="163"/>
        <end position="248"/>
    </location>
</feature>
<feature type="compositionally biased region" description="Basic residues" evidence="2">
    <location>
        <begin position="172"/>
        <end position="184"/>
    </location>
</feature>
<dbReference type="Proteomes" id="UP001633002">
    <property type="component" value="Unassembled WGS sequence"/>
</dbReference>
<dbReference type="PANTHER" id="PTHR31286:SF180">
    <property type="entry name" value="OS10G0362600 PROTEIN"/>
    <property type="match status" value="1"/>
</dbReference>
<gene>
    <name evidence="4" type="ORF">R1sor_007232</name>
</gene>
<keyword evidence="5" id="KW-1185">Reference proteome</keyword>
<evidence type="ECO:0000313" key="5">
    <source>
        <dbReference type="Proteomes" id="UP001633002"/>
    </source>
</evidence>
<dbReference type="PROSITE" id="PS50158">
    <property type="entry name" value="ZF_CCHC"/>
    <property type="match status" value="1"/>
</dbReference>
<accession>A0ABD3HU14</accession>
<dbReference type="AlphaFoldDB" id="A0ABD3HU14"/>
<dbReference type="SUPFAM" id="SSF56219">
    <property type="entry name" value="DNase I-like"/>
    <property type="match status" value="1"/>
</dbReference>
<feature type="region of interest" description="Disordered" evidence="2">
    <location>
        <begin position="264"/>
        <end position="324"/>
    </location>
</feature>
<dbReference type="GO" id="GO:0008270">
    <property type="term" value="F:zinc ion binding"/>
    <property type="evidence" value="ECO:0007669"/>
    <property type="project" value="UniProtKB-KW"/>
</dbReference>
<evidence type="ECO:0000259" key="3">
    <source>
        <dbReference type="PROSITE" id="PS50158"/>
    </source>
</evidence>
<feature type="compositionally biased region" description="Acidic residues" evidence="2">
    <location>
        <begin position="225"/>
        <end position="236"/>
    </location>
</feature>
<reference evidence="4 5" key="1">
    <citation type="submission" date="2024-09" db="EMBL/GenBank/DDBJ databases">
        <title>Chromosome-scale assembly of Riccia sorocarpa.</title>
        <authorList>
            <person name="Paukszto L."/>
        </authorList>
    </citation>
    <scope>NUCLEOTIDE SEQUENCE [LARGE SCALE GENOMIC DNA]</scope>
    <source>
        <strain evidence="4">LP-2024</strain>
        <tissue evidence="4">Aerial parts of the thallus</tissue>
    </source>
</reference>
<dbReference type="InterPro" id="IPR001878">
    <property type="entry name" value="Znf_CCHC"/>
</dbReference>
<keyword evidence="1" id="KW-0863">Zinc-finger</keyword>
<feature type="compositionally biased region" description="Polar residues" evidence="2">
    <location>
        <begin position="309"/>
        <end position="321"/>
    </location>
</feature>
<protein>
    <recommendedName>
        <fullName evidence="3">CCHC-type domain-containing protein</fullName>
    </recommendedName>
</protein>
<evidence type="ECO:0000256" key="1">
    <source>
        <dbReference type="PROSITE-ProRule" id="PRU00047"/>
    </source>
</evidence>
<keyword evidence="1" id="KW-0479">Metal-binding</keyword>
<dbReference type="PANTHER" id="PTHR31286">
    <property type="entry name" value="GLYCINE-RICH CELL WALL STRUCTURAL PROTEIN 1.8-LIKE"/>
    <property type="match status" value="1"/>
</dbReference>
<dbReference type="Gene3D" id="3.60.10.10">
    <property type="entry name" value="Endonuclease/exonuclease/phosphatase"/>
    <property type="match status" value="1"/>
</dbReference>
<feature type="compositionally biased region" description="Polar residues" evidence="2">
    <location>
        <begin position="204"/>
        <end position="216"/>
    </location>
</feature>